<keyword evidence="5 11" id="KW-0812">Transmembrane</keyword>
<keyword evidence="8 12" id="KW-0798">TonB box</keyword>
<dbReference type="EMBL" id="JALHLG010000035">
    <property type="protein sequence ID" value="MCJ2188442.1"/>
    <property type="molecule type" value="Genomic_DNA"/>
</dbReference>
<evidence type="ECO:0000256" key="12">
    <source>
        <dbReference type="RuleBase" id="RU003357"/>
    </source>
</evidence>
<accession>A0ABT0BTQ5</accession>
<dbReference type="InterPro" id="IPR036942">
    <property type="entry name" value="Beta-barrel_TonB_sf"/>
</dbReference>
<dbReference type="PANTHER" id="PTHR32552">
    <property type="entry name" value="FERRICHROME IRON RECEPTOR-RELATED"/>
    <property type="match status" value="1"/>
</dbReference>
<evidence type="ECO:0000256" key="10">
    <source>
        <dbReference type="ARBA" id="ARBA00023237"/>
    </source>
</evidence>
<evidence type="ECO:0000259" key="15">
    <source>
        <dbReference type="Pfam" id="PF07715"/>
    </source>
</evidence>
<reference evidence="16 17" key="1">
    <citation type="submission" date="2022-04" db="EMBL/GenBank/DDBJ databases">
        <title>Identification of a novel bacterium isolated from mangrove sediments.</title>
        <authorList>
            <person name="Pan X."/>
        </authorList>
    </citation>
    <scope>NUCLEOTIDE SEQUENCE [LARGE SCALE GENOMIC DNA]</scope>
    <source>
        <strain evidence="16 17">B2638</strain>
    </source>
</reference>
<sequence>MRRHGVLLAGVSLLAFPGLACAEDAAGDAAPQAAQATDEIIVTAQKRSERLSDVPLSITAQTGQQLANQGVSSVSDLEKVAPGFTYQKSSYGYPVFAIRGIGFYDTAVALAPTVSVYVDQIPLAYSPMTSGASLDLARVEILKGPQGTLFGQNATGGAVNYIAAKPTDVLAFGGRFEYGRFNEANLEGYISGPIADGVKARLAVRRERRDDWQVSQTRPNDTLGRRNFQTGRFLLDLEPGNDLKIELSASGWRDKSDNQAVQYKGFAPSLPGGLAAAYQIPVVQPLAPHKARVADWNAGQDFRKDDWFYQLAARADLTLSDAITLTSITAYSRYRTHSPGDYDGTILDNFDILVDGRIRSFSQELRLAGNMGRVRWLIGGNYASDKTADNNDNILGAATNPIVGPFEFHHFTFDNNQRIKSKAVFGSLDYELTDTLTLQGALRYTNEHRRFTGCLYDPGDGLIADAFAFLSQQLTGNPVTLPPGSCITIKNNGVPDGVPVMNRLNEDNLSWRANLSWKPDAETLLYANVTKGYKAGSFPTIAGIFQDQYDGVTQESVLAYEAGFKVAPLGPQLQLSGAVFYYDYKNKQLLGIKPTLFGNTPALVNVPKSRVYGAELTVTARPVEGLNVSVGGTYVNSKVTDSFFSSDPYANIIDLKGEAFPNSPRWQLNGSADYEFPVSDTLDVYLGGNARYRSSTYAAFGEAPLFRMKGYALVDLRAGFADPDGRWRAGVWARNVTNQFYLIQAAHLVDTETWTTGMPATYGISVSFNY</sequence>
<dbReference type="PANTHER" id="PTHR32552:SF81">
    <property type="entry name" value="TONB-DEPENDENT OUTER MEMBRANE RECEPTOR"/>
    <property type="match status" value="1"/>
</dbReference>
<evidence type="ECO:0000256" key="1">
    <source>
        <dbReference type="ARBA" id="ARBA00004571"/>
    </source>
</evidence>
<feature type="signal peptide" evidence="13">
    <location>
        <begin position="1"/>
        <end position="22"/>
    </location>
</feature>
<comment type="similarity">
    <text evidence="11 12">Belongs to the TonB-dependent receptor family.</text>
</comment>
<evidence type="ECO:0000256" key="3">
    <source>
        <dbReference type="ARBA" id="ARBA00022452"/>
    </source>
</evidence>
<feature type="domain" description="TonB-dependent receptor-like beta-barrel" evidence="14">
    <location>
        <begin position="257"/>
        <end position="736"/>
    </location>
</feature>
<dbReference type="CDD" id="cd01347">
    <property type="entry name" value="ligand_gated_channel"/>
    <property type="match status" value="1"/>
</dbReference>
<evidence type="ECO:0000256" key="4">
    <source>
        <dbReference type="ARBA" id="ARBA00022496"/>
    </source>
</evidence>
<evidence type="ECO:0000256" key="9">
    <source>
        <dbReference type="ARBA" id="ARBA00023136"/>
    </source>
</evidence>
<evidence type="ECO:0000256" key="6">
    <source>
        <dbReference type="ARBA" id="ARBA00023004"/>
    </source>
</evidence>
<keyword evidence="9 11" id="KW-0472">Membrane</keyword>
<keyword evidence="6" id="KW-0408">Iron</keyword>
<keyword evidence="7" id="KW-0406">Ion transport</keyword>
<keyword evidence="3 11" id="KW-1134">Transmembrane beta strand</keyword>
<evidence type="ECO:0000256" key="8">
    <source>
        <dbReference type="ARBA" id="ARBA00023077"/>
    </source>
</evidence>
<feature type="chain" id="PRO_5046899800" evidence="13">
    <location>
        <begin position="23"/>
        <end position="770"/>
    </location>
</feature>
<dbReference type="PROSITE" id="PS52016">
    <property type="entry name" value="TONB_DEPENDENT_REC_3"/>
    <property type="match status" value="1"/>
</dbReference>
<dbReference type="Proteomes" id="UP001202281">
    <property type="component" value="Unassembled WGS sequence"/>
</dbReference>
<dbReference type="Pfam" id="PF00593">
    <property type="entry name" value="TonB_dep_Rec_b-barrel"/>
    <property type="match status" value="1"/>
</dbReference>
<organism evidence="16 17">
    <name type="scientific">Novosphingobium beihaiensis</name>
    <dbReference type="NCBI Taxonomy" id="2930389"/>
    <lineage>
        <taxon>Bacteria</taxon>
        <taxon>Pseudomonadati</taxon>
        <taxon>Pseudomonadota</taxon>
        <taxon>Alphaproteobacteria</taxon>
        <taxon>Sphingomonadales</taxon>
        <taxon>Sphingomonadaceae</taxon>
        <taxon>Novosphingobium</taxon>
    </lineage>
</organism>
<comment type="caution">
    <text evidence="16">The sequence shown here is derived from an EMBL/GenBank/DDBJ whole genome shotgun (WGS) entry which is preliminary data.</text>
</comment>
<evidence type="ECO:0000256" key="2">
    <source>
        <dbReference type="ARBA" id="ARBA00022448"/>
    </source>
</evidence>
<dbReference type="Gene3D" id="2.40.170.20">
    <property type="entry name" value="TonB-dependent receptor, beta-barrel domain"/>
    <property type="match status" value="1"/>
</dbReference>
<dbReference type="InterPro" id="IPR012910">
    <property type="entry name" value="Plug_dom"/>
</dbReference>
<dbReference type="InterPro" id="IPR039426">
    <property type="entry name" value="TonB-dep_rcpt-like"/>
</dbReference>
<evidence type="ECO:0000256" key="5">
    <source>
        <dbReference type="ARBA" id="ARBA00022692"/>
    </source>
</evidence>
<evidence type="ECO:0000256" key="13">
    <source>
        <dbReference type="SAM" id="SignalP"/>
    </source>
</evidence>
<keyword evidence="13" id="KW-0732">Signal</keyword>
<evidence type="ECO:0000313" key="17">
    <source>
        <dbReference type="Proteomes" id="UP001202281"/>
    </source>
</evidence>
<feature type="domain" description="TonB-dependent receptor plug" evidence="15">
    <location>
        <begin position="51"/>
        <end position="158"/>
    </location>
</feature>
<gene>
    <name evidence="16" type="ORF">MTR66_16670</name>
</gene>
<comment type="subcellular location">
    <subcellularLocation>
        <location evidence="1 11">Cell outer membrane</location>
        <topology evidence="1 11">Multi-pass membrane protein</topology>
    </subcellularLocation>
</comment>
<proteinExistence type="inferred from homology"/>
<keyword evidence="10 11" id="KW-0998">Cell outer membrane</keyword>
<dbReference type="InterPro" id="IPR000531">
    <property type="entry name" value="Beta-barrel_TonB"/>
</dbReference>
<keyword evidence="16" id="KW-0675">Receptor</keyword>
<keyword evidence="4" id="KW-0410">Iron transport</keyword>
<keyword evidence="17" id="KW-1185">Reference proteome</keyword>
<dbReference type="RefSeq" id="WP_243923141.1">
    <property type="nucleotide sequence ID" value="NZ_JALHLG010000035.1"/>
</dbReference>
<name>A0ABT0BTQ5_9SPHN</name>
<evidence type="ECO:0000256" key="7">
    <source>
        <dbReference type="ARBA" id="ARBA00023065"/>
    </source>
</evidence>
<keyword evidence="2 11" id="KW-0813">Transport</keyword>
<evidence type="ECO:0000256" key="11">
    <source>
        <dbReference type="PROSITE-ProRule" id="PRU01360"/>
    </source>
</evidence>
<evidence type="ECO:0000259" key="14">
    <source>
        <dbReference type="Pfam" id="PF00593"/>
    </source>
</evidence>
<dbReference type="SUPFAM" id="SSF56935">
    <property type="entry name" value="Porins"/>
    <property type="match status" value="1"/>
</dbReference>
<dbReference type="Pfam" id="PF07715">
    <property type="entry name" value="Plug"/>
    <property type="match status" value="1"/>
</dbReference>
<protein>
    <submittedName>
        <fullName evidence="16">TonB-dependent receptor</fullName>
    </submittedName>
</protein>
<evidence type="ECO:0000313" key="16">
    <source>
        <dbReference type="EMBL" id="MCJ2188442.1"/>
    </source>
</evidence>